<dbReference type="GO" id="GO:0002101">
    <property type="term" value="P:tRNA wobble cytosine modification"/>
    <property type="evidence" value="ECO:0007669"/>
    <property type="project" value="UniProtKB-UniRule"/>
</dbReference>
<feature type="binding site" evidence="9">
    <location>
        <position position="376"/>
    </location>
    <ligand>
        <name>ATP</name>
        <dbReference type="ChEBI" id="CHEBI:30616"/>
    </ligand>
</feature>
<proteinExistence type="inferred from homology"/>
<dbReference type="Pfam" id="PF08351">
    <property type="entry name" value="TmcA_N"/>
    <property type="match status" value="1"/>
</dbReference>
<dbReference type="CDD" id="cd04301">
    <property type="entry name" value="NAT_SF"/>
    <property type="match status" value="1"/>
</dbReference>
<protein>
    <recommendedName>
        <fullName evidence="9">tRNA(Met) cytidine acetyltransferase TmcA</fullName>
        <ecNumber evidence="9">2.3.1.193</ecNumber>
    </recommendedName>
</protein>
<evidence type="ECO:0000256" key="2">
    <source>
        <dbReference type="ARBA" id="ARBA00022555"/>
    </source>
</evidence>
<evidence type="ECO:0000256" key="3">
    <source>
        <dbReference type="ARBA" id="ARBA00022679"/>
    </source>
</evidence>
<keyword evidence="1 9" id="KW-0963">Cytoplasm</keyword>
<comment type="similarity">
    <text evidence="9">Belongs to the TmcA family.</text>
</comment>
<dbReference type="GO" id="GO:0051392">
    <property type="term" value="F:tRNA cytidine N4-acetyltransferase activity"/>
    <property type="evidence" value="ECO:0007669"/>
    <property type="project" value="UniProtKB-UniRule"/>
</dbReference>
<dbReference type="InterPro" id="IPR032672">
    <property type="entry name" value="TmcA/NAT10/Kre33"/>
</dbReference>
<dbReference type="InterPro" id="IPR038321">
    <property type="entry name" value="TmcA_C_sf"/>
</dbReference>
<comment type="function">
    <text evidence="9">Catalyzes the formation of N(4)-acetylcytidine (ac(4)C) at the wobble position of tRNA(Met), by using acetyl-CoA as an acetyl donor and ATP (or GTP).</text>
</comment>
<dbReference type="Pfam" id="PF05127">
    <property type="entry name" value="NAT10_TcmA_helicase"/>
    <property type="match status" value="1"/>
</dbReference>
<feature type="binding site" evidence="9">
    <location>
        <position position="210"/>
    </location>
    <ligand>
        <name>ATP</name>
        <dbReference type="ChEBI" id="CHEBI:30616"/>
    </ligand>
</feature>
<evidence type="ECO:0000256" key="1">
    <source>
        <dbReference type="ARBA" id="ARBA00022490"/>
    </source>
</evidence>
<dbReference type="HAMAP" id="MF_01886">
    <property type="entry name" value="tRNA_acetyltr_TmcA"/>
    <property type="match status" value="1"/>
</dbReference>
<sequence length="751" mass="84989">MNTQQFSTWIAEFVNQPWVSTHRRIVLLKGEEQWAYSLLTATPITQQLLDDANSFIYGDSSLLTANVPYKRFRDFLGRESHSIFFSDSQFNFDAFAALSGTLKAGGICFVFIPRAIELKEQGFTQRFLTHLSKNKQHIIIEQNGIEKNDIEKNDIKQDGTEQQGESGLGEKTIQTSSEVIKPHKELDEGLVTSPSLANNSTDLGCANEQQFVAVKAISKVLSGHRKRPLVLTADRGRGKSTALAIACVQMLANHKANKEVLRIGVTAPDKQALSVFFQQLTERLPQLIELNGRVDFIAIDDLIQNQHELSLLLVDEAAGIPVYVLQALLEKYHRAVFASTVHGYEGAGRGFTLKFTKILHQLTPNWHALHLEKPIRWAENDPLEQLVFDVGLLNANLPTLNEKIVSLCKLQQEQFLDEQLLFEQVDIQKLYHNEKQLAQIFAILVSAHYQTKPSDVKMLLENPKVRLFTLSVKIDNVSHLLGVSLLLSEGGLLDGELSNDDVLDVQQSKRRLRSQFLPQALLTSCAMEDAFNYRYLRVMRIAIHPEIQHMGLGSFFMTQLCQYAKNSQADFIGSSFAASNELLSYWFKQGFKAVRLGFNKDKASGEHSALVLQPFSENAKRAQQVLALDFANNFRHLLLDEFKGLSRDLTLLLLRHCKATDLPVLSKLDKKKITAFVKEEVLYSHCAYSLYLWLVHFLQSDKDLDTANSSILISRIIQKNTIAKVCEQYSLPGKKALNQVIINYVRKYYQH</sequence>
<evidence type="ECO:0000256" key="5">
    <source>
        <dbReference type="ARBA" id="ARBA00022741"/>
    </source>
</evidence>
<evidence type="ECO:0000313" key="14">
    <source>
        <dbReference type="Proteomes" id="UP000315303"/>
    </source>
</evidence>
<accession>A0A502L6J9</accession>
<reference evidence="13 14" key="1">
    <citation type="submission" date="2019-01" db="EMBL/GenBank/DDBJ databases">
        <title>Litorilituus lipolytica sp. nov., isolated from intertidal sand of the Yellow Sea in China.</title>
        <authorList>
            <person name="Liu A."/>
        </authorList>
    </citation>
    <scope>NUCLEOTIDE SEQUENCE [LARGE SCALE GENOMIC DNA]</scope>
    <source>
        <strain evidence="13 14">RZ04</strain>
    </source>
</reference>
<evidence type="ECO:0000313" key="13">
    <source>
        <dbReference type="EMBL" id="TPH19346.1"/>
    </source>
</evidence>
<dbReference type="Proteomes" id="UP000315303">
    <property type="component" value="Unassembled WGS sequence"/>
</dbReference>
<keyword evidence="3 9" id="KW-0808">Transferase</keyword>
<feature type="domain" description="TcmA/NAT10 helicase" evidence="10">
    <location>
        <begin position="230"/>
        <end position="394"/>
    </location>
</feature>
<dbReference type="EC" id="2.3.1.193" evidence="9"/>
<comment type="caution">
    <text evidence="9">Lacks conserved residue(s) required for the propagation of feature annotation.</text>
</comment>
<dbReference type="PANTHER" id="PTHR10925:SF5">
    <property type="entry name" value="RNA CYTIDINE ACETYLTRANSFERASE"/>
    <property type="match status" value="1"/>
</dbReference>
<evidence type="ECO:0000256" key="6">
    <source>
        <dbReference type="ARBA" id="ARBA00022840"/>
    </source>
</evidence>
<dbReference type="InterPro" id="IPR024914">
    <property type="entry name" value="tRNA_acetyltr_TmcA"/>
</dbReference>
<name>A0A502L6J9_9GAMM</name>
<keyword evidence="7 9" id="KW-0694">RNA-binding</keyword>
<dbReference type="Gene3D" id="3.40.50.11040">
    <property type="match status" value="1"/>
</dbReference>
<comment type="catalytic activity">
    <reaction evidence="9">
        <text>cytidine(34) in elongator tRNA(Met) + acetyl-CoA + ATP + H2O = N(4)-acetylcytidine(34) in elongator tRNA(Met) + ADP + phosphate + CoA + H(+)</text>
        <dbReference type="Rhea" id="RHEA:43788"/>
        <dbReference type="Rhea" id="RHEA-COMP:10693"/>
        <dbReference type="Rhea" id="RHEA-COMP:10694"/>
        <dbReference type="ChEBI" id="CHEBI:15377"/>
        <dbReference type="ChEBI" id="CHEBI:15378"/>
        <dbReference type="ChEBI" id="CHEBI:30616"/>
        <dbReference type="ChEBI" id="CHEBI:43474"/>
        <dbReference type="ChEBI" id="CHEBI:57287"/>
        <dbReference type="ChEBI" id="CHEBI:57288"/>
        <dbReference type="ChEBI" id="CHEBI:74900"/>
        <dbReference type="ChEBI" id="CHEBI:82748"/>
        <dbReference type="ChEBI" id="CHEBI:456216"/>
        <dbReference type="EC" id="2.3.1.193"/>
    </reaction>
</comment>
<dbReference type="GO" id="GO:0051391">
    <property type="term" value="P:tRNA acetylation"/>
    <property type="evidence" value="ECO:0007669"/>
    <property type="project" value="UniProtKB-UniRule"/>
</dbReference>
<dbReference type="GO" id="GO:0000049">
    <property type="term" value="F:tRNA binding"/>
    <property type="evidence" value="ECO:0007669"/>
    <property type="project" value="UniProtKB-UniRule"/>
</dbReference>
<dbReference type="Gene3D" id="1.20.120.890">
    <property type="entry name" value="tRNA(Met) cytidine acetyltransferase, tail domain"/>
    <property type="match status" value="1"/>
</dbReference>
<evidence type="ECO:0000259" key="11">
    <source>
        <dbReference type="Pfam" id="PF08351"/>
    </source>
</evidence>
<comment type="subcellular location">
    <subcellularLocation>
        <location evidence="9">Cytoplasm</location>
    </subcellularLocation>
</comment>
<keyword evidence="8 9" id="KW-0012">Acyltransferase</keyword>
<dbReference type="Pfam" id="PF13718">
    <property type="entry name" value="GNAT_acetyltr_2"/>
    <property type="match status" value="1"/>
</dbReference>
<dbReference type="InterPro" id="IPR007807">
    <property type="entry name" value="TcmA/NAT10_helicase"/>
</dbReference>
<dbReference type="GO" id="GO:0005524">
    <property type="term" value="F:ATP binding"/>
    <property type="evidence" value="ECO:0007669"/>
    <property type="project" value="UniProtKB-UniRule"/>
</dbReference>
<keyword evidence="2 9" id="KW-0820">tRNA-binding</keyword>
<dbReference type="AlphaFoldDB" id="A0A502L6J9"/>
<dbReference type="GO" id="GO:1904812">
    <property type="term" value="P:rRNA acetylation involved in maturation of SSU-rRNA"/>
    <property type="evidence" value="ECO:0007669"/>
    <property type="project" value="TreeGrafter"/>
</dbReference>
<dbReference type="InterPro" id="IPR016181">
    <property type="entry name" value="Acyl_CoA_acyltransferase"/>
</dbReference>
<dbReference type="Gene3D" id="3.40.630.30">
    <property type="match status" value="1"/>
</dbReference>
<feature type="domain" description="TmcA/NAT10 N-terminal" evidence="11">
    <location>
        <begin position="10"/>
        <end position="142"/>
    </location>
</feature>
<dbReference type="SUPFAM" id="SSF55729">
    <property type="entry name" value="Acyl-CoA N-acyltransferases (Nat)"/>
    <property type="match status" value="1"/>
</dbReference>
<keyword evidence="4 9" id="KW-0819">tRNA processing</keyword>
<evidence type="ECO:0000256" key="8">
    <source>
        <dbReference type="ARBA" id="ARBA00023315"/>
    </source>
</evidence>
<evidence type="ECO:0000259" key="10">
    <source>
        <dbReference type="Pfam" id="PF05127"/>
    </source>
</evidence>
<organism evidence="13 14">
    <name type="scientific">Litorilituus lipolyticus</name>
    <dbReference type="NCBI Taxonomy" id="2491017"/>
    <lineage>
        <taxon>Bacteria</taxon>
        <taxon>Pseudomonadati</taxon>
        <taxon>Pseudomonadota</taxon>
        <taxon>Gammaproteobacteria</taxon>
        <taxon>Alteromonadales</taxon>
        <taxon>Colwelliaceae</taxon>
        <taxon>Litorilituus</taxon>
    </lineage>
</organism>
<dbReference type="InterPro" id="IPR027417">
    <property type="entry name" value="P-loop_NTPase"/>
</dbReference>
<evidence type="ECO:0000259" key="12">
    <source>
        <dbReference type="Pfam" id="PF13718"/>
    </source>
</evidence>
<dbReference type="EMBL" id="SAWY01000001">
    <property type="protein sequence ID" value="TPH19346.1"/>
    <property type="molecule type" value="Genomic_DNA"/>
</dbReference>
<dbReference type="OrthoDB" id="5578851at2"/>
<feature type="domain" description="N-acetyltransferase" evidence="12">
    <location>
        <begin position="439"/>
        <end position="566"/>
    </location>
</feature>
<dbReference type="SUPFAM" id="SSF52540">
    <property type="entry name" value="P-loop containing nucleoside triphosphate hydrolases"/>
    <property type="match status" value="1"/>
</dbReference>
<dbReference type="Gene3D" id="3.40.50.300">
    <property type="entry name" value="P-loop containing nucleotide triphosphate hydrolases"/>
    <property type="match status" value="1"/>
</dbReference>
<gene>
    <name evidence="9" type="primary">tmcA</name>
    <name evidence="13" type="ORF">EPA86_01060</name>
</gene>
<keyword evidence="5 9" id="KW-0547">Nucleotide-binding</keyword>
<dbReference type="PANTHER" id="PTHR10925">
    <property type="entry name" value="N-ACETYLTRANSFERASE 10"/>
    <property type="match status" value="1"/>
</dbReference>
<keyword evidence="14" id="KW-1185">Reference proteome</keyword>
<keyword evidence="6 9" id="KW-0067">ATP-binding</keyword>
<evidence type="ECO:0000256" key="7">
    <source>
        <dbReference type="ARBA" id="ARBA00022884"/>
    </source>
</evidence>
<comment type="caution">
    <text evidence="13">The sequence shown here is derived from an EMBL/GenBank/DDBJ whole genome shotgun (WGS) entry which is preliminary data.</text>
</comment>
<dbReference type="InterPro" id="IPR013562">
    <property type="entry name" value="TmcA/NAT10_N"/>
</dbReference>
<feature type="binding site" evidence="9">
    <location>
        <position position="581"/>
    </location>
    <ligand>
        <name>acetyl-CoA</name>
        <dbReference type="ChEBI" id="CHEBI:57288"/>
    </ligand>
</feature>
<dbReference type="GO" id="GO:0005737">
    <property type="term" value="C:cytoplasm"/>
    <property type="evidence" value="ECO:0007669"/>
    <property type="project" value="UniProtKB-SubCell"/>
</dbReference>
<dbReference type="GO" id="GO:1990883">
    <property type="term" value="F:18S rRNA cytidine N-acetyltransferase activity"/>
    <property type="evidence" value="ECO:0007669"/>
    <property type="project" value="TreeGrafter"/>
</dbReference>
<evidence type="ECO:0000256" key="4">
    <source>
        <dbReference type="ARBA" id="ARBA00022694"/>
    </source>
</evidence>
<evidence type="ECO:0000256" key="9">
    <source>
        <dbReference type="HAMAP-Rule" id="MF_01886"/>
    </source>
</evidence>
<dbReference type="InterPro" id="IPR000182">
    <property type="entry name" value="GNAT_dom"/>
</dbReference>
<dbReference type="RefSeq" id="WP_140601012.1">
    <property type="nucleotide sequence ID" value="NZ_SAWY01000001.1"/>
</dbReference>